<evidence type="ECO:0000256" key="5">
    <source>
        <dbReference type="ARBA" id="ARBA00022741"/>
    </source>
</evidence>
<evidence type="ECO:0000259" key="8">
    <source>
        <dbReference type="Pfam" id="PF03953"/>
    </source>
</evidence>
<accession>A0A835IEZ8</accession>
<organism evidence="9 10">
    <name type="scientific">Coptis chinensis</name>
    <dbReference type="NCBI Taxonomy" id="261450"/>
    <lineage>
        <taxon>Eukaryota</taxon>
        <taxon>Viridiplantae</taxon>
        <taxon>Streptophyta</taxon>
        <taxon>Embryophyta</taxon>
        <taxon>Tracheophyta</taxon>
        <taxon>Spermatophyta</taxon>
        <taxon>Magnoliopsida</taxon>
        <taxon>Ranunculales</taxon>
        <taxon>Ranunculaceae</taxon>
        <taxon>Coptidoideae</taxon>
        <taxon>Coptis</taxon>
    </lineage>
</organism>
<dbReference type="PANTHER" id="PTHR36527">
    <property type="entry name" value="OS01G0282866 PROTEIN"/>
    <property type="match status" value="1"/>
</dbReference>
<dbReference type="PANTHER" id="PTHR36527:SF3">
    <property type="entry name" value="OS01G0282866 PROTEIN"/>
    <property type="match status" value="1"/>
</dbReference>
<dbReference type="OrthoDB" id="6073114at2759"/>
<dbReference type="Pfam" id="PF03953">
    <property type="entry name" value="Tubulin_C"/>
    <property type="match status" value="1"/>
</dbReference>
<gene>
    <name evidence="9" type="ORF">IFM89_030643</name>
</gene>
<dbReference type="GO" id="GO:0005737">
    <property type="term" value="C:cytoplasm"/>
    <property type="evidence" value="ECO:0007669"/>
    <property type="project" value="UniProtKB-SubCell"/>
</dbReference>
<comment type="caution">
    <text evidence="9">The sequence shown here is derived from an EMBL/GenBank/DDBJ whole genome shotgun (WGS) entry which is preliminary data.</text>
</comment>
<dbReference type="InterPro" id="IPR002453">
    <property type="entry name" value="Beta_tubulin"/>
</dbReference>
<dbReference type="GO" id="GO:0005200">
    <property type="term" value="F:structural constituent of cytoskeleton"/>
    <property type="evidence" value="ECO:0007669"/>
    <property type="project" value="InterPro"/>
</dbReference>
<keyword evidence="3" id="KW-0963">Cytoplasm</keyword>
<evidence type="ECO:0000256" key="2">
    <source>
        <dbReference type="ARBA" id="ARBA00009636"/>
    </source>
</evidence>
<keyword evidence="6" id="KW-0342">GTP-binding</keyword>
<evidence type="ECO:0000256" key="7">
    <source>
        <dbReference type="ARBA" id="ARBA00034296"/>
    </source>
</evidence>
<comment type="subcellular location">
    <subcellularLocation>
        <location evidence="1">Cytoplasm</location>
    </subcellularLocation>
</comment>
<dbReference type="AlphaFoldDB" id="A0A835IEZ8"/>
<keyword evidence="10" id="KW-1185">Reference proteome</keyword>
<dbReference type="Gene3D" id="3.30.1330.20">
    <property type="entry name" value="Tubulin/FtsZ, C-terminal domain"/>
    <property type="match status" value="1"/>
</dbReference>
<keyword evidence="5" id="KW-0547">Nucleotide-binding</keyword>
<dbReference type="InterPro" id="IPR023123">
    <property type="entry name" value="Tubulin_C"/>
</dbReference>
<dbReference type="GO" id="GO:0007017">
    <property type="term" value="P:microtubule-based process"/>
    <property type="evidence" value="ECO:0007669"/>
    <property type="project" value="InterPro"/>
</dbReference>
<sequence length="187" mass="21032">DPDLYLNYSSMDSKSVTAATIEARELKLATSDSVCRKNVSQFQFFFPWFGSYHTSSAMFSGKKNTKDIDEKMINVQTKNSFYIGEWNINNVKSSVCEIPPEGLKVALTNSTSIQEMSRRNSEQITIMFRKMAILHWYSGDTFDSGQSGSGSNLANDHHTESVEHINSVLYSLVLDLNHPSNHLHPLG</sequence>
<dbReference type="Gene3D" id="1.10.287.600">
    <property type="entry name" value="Helix hairpin bin"/>
    <property type="match status" value="1"/>
</dbReference>
<protein>
    <recommendedName>
        <fullName evidence="8">Tubulin/FtsZ 2-layer sandwich domain-containing protein</fullName>
    </recommendedName>
</protein>
<comment type="similarity">
    <text evidence="2">Belongs to the tubulin family.</text>
</comment>
<dbReference type="SUPFAM" id="SSF55307">
    <property type="entry name" value="Tubulin C-terminal domain-like"/>
    <property type="match status" value="1"/>
</dbReference>
<evidence type="ECO:0000256" key="3">
    <source>
        <dbReference type="ARBA" id="ARBA00022490"/>
    </source>
</evidence>
<evidence type="ECO:0000313" key="9">
    <source>
        <dbReference type="EMBL" id="KAF9616591.1"/>
    </source>
</evidence>
<name>A0A835IEZ8_9MAGN</name>
<evidence type="ECO:0000256" key="6">
    <source>
        <dbReference type="ARBA" id="ARBA00023134"/>
    </source>
</evidence>
<dbReference type="GO" id="GO:0005874">
    <property type="term" value="C:microtubule"/>
    <property type="evidence" value="ECO:0007669"/>
    <property type="project" value="UniProtKB-KW"/>
</dbReference>
<comment type="function">
    <text evidence="7">Tubulin is the major constituent of microtubules, a cylinder consisting of laterally associated linear protofilaments composed of alpha- and beta-tubulin heterodimers. Microtubules grow by the addition of GTP-tubulin dimers to the microtubule end, where a stabilizing cap forms. Below the cap, tubulin dimers are in GDP-bound state, owing to GTPase activity of alpha-tubulin.</text>
</comment>
<evidence type="ECO:0000256" key="1">
    <source>
        <dbReference type="ARBA" id="ARBA00004496"/>
    </source>
</evidence>
<dbReference type="GO" id="GO:0003924">
    <property type="term" value="F:GTPase activity"/>
    <property type="evidence" value="ECO:0007669"/>
    <property type="project" value="InterPro"/>
</dbReference>
<dbReference type="GO" id="GO:0005525">
    <property type="term" value="F:GTP binding"/>
    <property type="evidence" value="ECO:0007669"/>
    <property type="project" value="UniProtKB-KW"/>
</dbReference>
<dbReference type="EMBL" id="JADFTS010000003">
    <property type="protein sequence ID" value="KAF9616591.1"/>
    <property type="molecule type" value="Genomic_DNA"/>
</dbReference>
<reference evidence="9 10" key="1">
    <citation type="submission" date="2020-10" db="EMBL/GenBank/DDBJ databases">
        <title>The Coptis chinensis genome and diversification of protoberbering-type alkaloids.</title>
        <authorList>
            <person name="Wang B."/>
            <person name="Shu S."/>
            <person name="Song C."/>
            <person name="Liu Y."/>
        </authorList>
    </citation>
    <scope>NUCLEOTIDE SEQUENCE [LARGE SCALE GENOMIC DNA]</scope>
    <source>
        <strain evidence="9">HL-2020</strain>
        <tissue evidence="9">Leaf</tissue>
    </source>
</reference>
<evidence type="ECO:0000256" key="4">
    <source>
        <dbReference type="ARBA" id="ARBA00022701"/>
    </source>
</evidence>
<feature type="domain" description="Tubulin/FtsZ 2-layer sandwich" evidence="8">
    <location>
        <begin position="50"/>
        <end position="118"/>
    </location>
</feature>
<feature type="non-terminal residue" evidence="9">
    <location>
        <position position="1"/>
    </location>
</feature>
<dbReference type="InterPro" id="IPR037103">
    <property type="entry name" value="Tubulin/FtsZ-like_C"/>
</dbReference>
<evidence type="ECO:0000313" key="10">
    <source>
        <dbReference type="Proteomes" id="UP000631114"/>
    </source>
</evidence>
<dbReference type="PRINTS" id="PR01163">
    <property type="entry name" value="BETATUBULIN"/>
</dbReference>
<dbReference type="InterPro" id="IPR018316">
    <property type="entry name" value="Tubulin/FtsZ_2-layer-sand-dom"/>
</dbReference>
<dbReference type="InterPro" id="IPR008280">
    <property type="entry name" value="Tub_FtsZ_C"/>
</dbReference>
<dbReference type="Proteomes" id="UP000631114">
    <property type="component" value="Unassembled WGS sequence"/>
</dbReference>
<keyword evidence="4" id="KW-0493">Microtubule</keyword>
<proteinExistence type="inferred from homology"/>